<accession>A0ABT4I6J3</accession>
<feature type="region of interest" description="Disordered" evidence="4">
    <location>
        <begin position="323"/>
        <end position="347"/>
    </location>
</feature>
<dbReference type="Gene3D" id="1.10.260.40">
    <property type="entry name" value="lambda repressor-like DNA-binding domains"/>
    <property type="match status" value="1"/>
</dbReference>
<dbReference type="InterPro" id="IPR028082">
    <property type="entry name" value="Peripla_BP_I"/>
</dbReference>
<dbReference type="CDD" id="cd01392">
    <property type="entry name" value="HTH_LacI"/>
    <property type="match status" value="1"/>
</dbReference>
<keyword evidence="2 6" id="KW-0238">DNA-binding</keyword>
<evidence type="ECO:0000256" key="1">
    <source>
        <dbReference type="ARBA" id="ARBA00023015"/>
    </source>
</evidence>
<dbReference type="GO" id="GO:0003677">
    <property type="term" value="F:DNA binding"/>
    <property type="evidence" value="ECO:0007669"/>
    <property type="project" value="UniProtKB-KW"/>
</dbReference>
<dbReference type="EMBL" id="JAPTMY010000003">
    <property type="protein sequence ID" value="MCZ0856887.1"/>
    <property type="molecule type" value="Genomic_DNA"/>
</dbReference>
<dbReference type="Gene3D" id="3.40.50.2300">
    <property type="match status" value="2"/>
</dbReference>
<dbReference type="PANTHER" id="PTHR30146">
    <property type="entry name" value="LACI-RELATED TRANSCRIPTIONAL REPRESSOR"/>
    <property type="match status" value="1"/>
</dbReference>
<dbReference type="PANTHER" id="PTHR30146:SF109">
    <property type="entry name" value="HTH-TYPE TRANSCRIPTIONAL REGULATOR GALS"/>
    <property type="match status" value="1"/>
</dbReference>
<dbReference type="SMART" id="SM00354">
    <property type="entry name" value="HTH_LACI"/>
    <property type="match status" value="1"/>
</dbReference>
<dbReference type="RefSeq" id="WP_052375028.1">
    <property type="nucleotide sequence ID" value="NZ_CAJPNG010000011.1"/>
</dbReference>
<evidence type="ECO:0000256" key="3">
    <source>
        <dbReference type="ARBA" id="ARBA00023163"/>
    </source>
</evidence>
<gene>
    <name evidence="6" type="ORF">OHJ16_02310</name>
</gene>
<dbReference type="InterPro" id="IPR010982">
    <property type="entry name" value="Lambda_DNA-bd_dom_sf"/>
</dbReference>
<keyword evidence="1" id="KW-0805">Transcription regulation</keyword>
<dbReference type="Proteomes" id="UP001072034">
    <property type="component" value="Unassembled WGS sequence"/>
</dbReference>
<name>A0ABT4I6J3_9ACTO</name>
<sequence length="347" mass="36336">MSGRRRYATQADIAALAGVSRATVSLAIKGSPHVSSEKRERVLAAAESLGYVNNAIASALAGNRSRLLIGLLVQSLSNPVFTDVHEAIEAVLGPSGHSALIMCGGVEKGVEDAALRTLTSLRPDGIMLAGYSGSTSSLYRAVQAVPVVSITREIVPPPSTREDRTGRRPVIRSVVNDDRGGAALATEHILSLGHTRVVHIRLPRPLPYEERVRGYREVMKAGALPPRSVPAPITVEGAMRVARQELSRTPPPTAFFCGNDVQALGVLDAVADLGLVAGREVSVVGYDNTSIGARAGLTSVDQHARALGTIAARAMLRALGRADVEEPGTPPAPVLVQRASSAPPTTT</sequence>
<keyword evidence="7" id="KW-1185">Reference proteome</keyword>
<dbReference type="Pfam" id="PF00356">
    <property type="entry name" value="LacI"/>
    <property type="match status" value="1"/>
</dbReference>
<evidence type="ECO:0000313" key="7">
    <source>
        <dbReference type="Proteomes" id="UP001072034"/>
    </source>
</evidence>
<dbReference type="InterPro" id="IPR046335">
    <property type="entry name" value="LacI/GalR-like_sensor"/>
</dbReference>
<keyword evidence="3" id="KW-0804">Transcription</keyword>
<reference evidence="6" key="1">
    <citation type="submission" date="2022-10" db="EMBL/GenBank/DDBJ databases">
        <title>Genome sequence of Actinomyces israelii ATCC 10048.</title>
        <authorList>
            <person name="Watt R.M."/>
            <person name="Tong W.M."/>
        </authorList>
    </citation>
    <scope>NUCLEOTIDE SEQUENCE</scope>
    <source>
        <strain evidence="6">ATCC 10048</strain>
    </source>
</reference>
<dbReference type="SUPFAM" id="SSF47413">
    <property type="entry name" value="lambda repressor-like DNA-binding domains"/>
    <property type="match status" value="1"/>
</dbReference>
<evidence type="ECO:0000256" key="4">
    <source>
        <dbReference type="SAM" id="MobiDB-lite"/>
    </source>
</evidence>
<dbReference type="Pfam" id="PF13377">
    <property type="entry name" value="Peripla_BP_3"/>
    <property type="match status" value="1"/>
</dbReference>
<feature type="domain" description="HTH lacI-type" evidence="5">
    <location>
        <begin position="8"/>
        <end position="62"/>
    </location>
</feature>
<evidence type="ECO:0000259" key="5">
    <source>
        <dbReference type="PROSITE" id="PS50932"/>
    </source>
</evidence>
<dbReference type="PROSITE" id="PS50932">
    <property type="entry name" value="HTH_LACI_2"/>
    <property type="match status" value="1"/>
</dbReference>
<dbReference type="InterPro" id="IPR000843">
    <property type="entry name" value="HTH_LacI"/>
</dbReference>
<feature type="compositionally biased region" description="Polar residues" evidence="4">
    <location>
        <begin position="338"/>
        <end position="347"/>
    </location>
</feature>
<dbReference type="SUPFAM" id="SSF53822">
    <property type="entry name" value="Periplasmic binding protein-like I"/>
    <property type="match status" value="1"/>
</dbReference>
<evidence type="ECO:0000256" key="2">
    <source>
        <dbReference type="ARBA" id="ARBA00023125"/>
    </source>
</evidence>
<proteinExistence type="predicted"/>
<dbReference type="CDD" id="cd06267">
    <property type="entry name" value="PBP1_LacI_sugar_binding-like"/>
    <property type="match status" value="1"/>
</dbReference>
<evidence type="ECO:0000313" key="6">
    <source>
        <dbReference type="EMBL" id="MCZ0856887.1"/>
    </source>
</evidence>
<protein>
    <submittedName>
        <fullName evidence="6">LacI family DNA-binding transcriptional regulator</fullName>
    </submittedName>
</protein>
<organism evidence="6 7">
    <name type="scientific">Actinomyces israelii</name>
    <dbReference type="NCBI Taxonomy" id="1659"/>
    <lineage>
        <taxon>Bacteria</taxon>
        <taxon>Bacillati</taxon>
        <taxon>Actinomycetota</taxon>
        <taxon>Actinomycetes</taxon>
        <taxon>Actinomycetales</taxon>
        <taxon>Actinomycetaceae</taxon>
        <taxon>Actinomyces</taxon>
    </lineage>
</organism>
<comment type="caution">
    <text evidence="6">The sequence shown here is derived from an EMBL/GenBank/DDBJ whole genome shotgun (WGS) entry which is preliminary data.</text>
</comment>